<organism evidence="4 5">
    <name type="scientific">Chitinophaga filiformis</name>
    <name type="common">Myxococcus filiformis</name>
    <name type="synonym">Flexibacter filiformis</name>
    <dbReference type="NCBI Taxonomy" id="104663"/>
    <lineage>
        <taxon>Bacteria</taxon>
        <taxon>Pseudomonadati</taxon>
        <taxon>Bacteroidota</taxon>
        <taxon>Chitinophagia</taxon>
        <taxon>Chitinophagales</taxon>
        <taxon>Chitinophagaceae</taxon>
        <taxon>Chitinophaga</taxon>
    </lineage>
</organism>
<dbReference type="RefSeq" id="WP_247813905.1">
    <property type="nucleotide sequence ID" value="NZ_CP095855.1"/>
</dbReference>
<evidence type="ECO:0000259" key="3">
    <source>
        <dbReference type="Pfam" id="PF16344"/>
    </source>
</evidence>
<evidence type="ECO:0000313" key="4">
    <source>
        <dbReference type="EMBL" id="UPK71792.1"/>
    </source>
</evidence>
<gene>
    <name evidence="4" type="ORF">MYF79_10910</name>
</gene>
<name>A0ABY4I7E4_CHIFI</name>
<keyword evidence="5" id="KW-1185">Reference proteome</keyword>
<evidence type="ECO:0000313" key="5">
    <source>
        <dbReference type="Proteomes" id="UP000830198"/>
    </source>
</evidence>
<feature type="domain" description="FecR protein" evidence="2">
    <location>
        <begin position="179"/>
        <end position="272"/>
    </location>
</feature>
<protein>
    <submittedName>
        <fullName evidence="4">FecR domain-containing protein</fullName>
    </submittedName>
</protein>
<feature type="transmembrane region" description="Helical" evidence="1">
    <location>
        <begin position="85"/>
        <end position="110"/>
    </location>
</feature>
<dbReference type="InterPro" id="IPR012373">
    <property type="entry name" value="Ferrdict_sens_TM"/>
</dbReference>
<dbReference type="Gene3D" id="2.60.120.1440">
    <property type="match status" value="1"/>
</dbReference>
<keyword evidence="1" id="KW-0472">Membrane</keyword>
<dbReference type="PIRSF" id="PIRSF018266">
    <property type="entry name" value="FecR"/>
    <property type="match status" value="1"/>
</dbReference>
<keyword evidence="1" id="KW-0812">Transmembrane</keyword>
<evidence type="ECO:0000256" key="1">
    <source>
        <dbReference type="SAM" id="Phobius"/>
    </source>
</evidence>
<dbReference type="Pfam" id="PF04773">
    <property type="entry name" value="FecR"/>
    <property type="match status" value="1"/>
</dbReference>
<feature type="domain" description="Protein FecR C-terminal" evidence="3">
    <location>
        <begin position="312"/>
        <end position="380"/>
    </location>
</feature>
<sequence>MMENNLGYIRSLIMQEIDGQLTEQESVFLLQQVNENPEIAEIRNHLWEKVGSEEVNQYLLDHTTEAQTVTLLSKIEPAKQPRKKVVYLVTGLAAAAAAAIVLFITNIGVFTNNKSNYTETAKAFSEKSSAKTVQLTLSSGTVYNINKDTSVNAGGANWKVSGKTLTLNAAESNIEQYATLTVPAGKDYSLVLPDGSRIQVNAASTVKFPLKFSGPSRDVYVTGECYIKAATDASKPLTIHVPGSVVQVLGTEFNVNAYDSLAKIALVNGKVKVKSSNDSIILAPGFMGAVSEKGINVNKFDEYETLSWRTGQFIFRNAKFEDVCKVIPRLFGVQIVLDNKQASDKRFSGVLDRYQPLDLQLKGLKATGAIDYSTSADSTIHIRFN</sequence>
<dbReference type="PANTHER" id="PTHR30273">
    <property type="entry name" value="PERIPLASMIC SIGNAL SENSOR AND SIGMA FACTOR ACTIVATOR FECR-RELATED"/>
    <property type="match status" value="1"/>
</dbReference>
<dbReference type="Gene3D" id="3.55.50.30">
    <property type="match status" value="1"/>
</dbReference>
<dbReference type="InterPro" id="IPR032508">
    <property type="entry name" value="FecR_C"/>
</dbReference>
<evidence type="ECO:0000259" key="2">
    <source>
        <dbReference type="Pfam" id="PF04773"/>
    </source>
</evidence>
<dbReference type="Proteomes" id="UP000830198">
    <property type="component" value="Chromosome"/>
</dbReference>
<dbReference type="InterPro" id="IPR006860">
    <property type="entry name" value="FecR"/>
</dbReference>
<proteinExistence type="predicted"/>
<reference evidence="4 5" key="1">
    <citation type="submission" date="2022-04" db="EMBL/GenBank/DDBJ databases">
        <title>The arsenic-methylating capacity of Chitinophaga filiformis YT5 during chitin decomposition.</title>
        <authorList>
            <person name="Chen G."/>
            <person name="Liang Y."/>
        </authorList>
    </citation>
    <scope>NUCLEOTIDE SEQUENCE [LARGE SCALE GENOMIC DNA]</scope>
    <source>
        <strain evidence="4 5">YT5</strain>
    </source>
</reference>
<keyword evidence="1" id="KW-1133">Transmembrane helix</keyword>
<dbReference type="Pfam" id="PF16344">
    <property type="entry name" value="FecR_C"/>
    <property type="match status" value="1"/>
</dbReference>
<dbReference type="EMBL" id="CP095855">
    <property type="protein sequence ID" value="UPK71792.1"/>
    <property type="molecule type" value="Genomic_DNA"/>
</dbReference>
<dbReference type="PANTHER" id="PTHR30273:SF2">
    <property type="entry name" value="PROTEIN FECR"/>
    <property type="match status" value="1"/>
</dbReference>
<accession>A0ABY4I7E4</accession>